<dbReference type="AlphaFoldDB" id="A0A806KP26"/>
<dbReference type="SUPFAM" id="SSF51735">
    <property type="entry name" value="NAD(P)-binding Rossmann-fold domains"/>
    <property type="match status" value="1"/>
</dbReference>
<evidence type="ECO:0000256" key="1">
    <source>
        <dbReference type="ARBA" id="ARBA00010944"/>
    </source>
</evidence>
<evidence type="ECO:0000259" key="3">
    <source>
        <dbReference type="Pfam" id="PF04321"/>
    </source>
</evidence>
<evidence type="ECO:0000256" key="2">
    <source>
        <dbReference type="RuleBase" id="RU364082"/>
    </source>
</evidence>
<dbReference type="GO" id="GO:0005829">
    <property type="term" value="C:cytosol"/>
    <property type="evidence" value="ECO:0007669"/>
    <property type="project" value="TreeGrafter"/>
</dbReference>
<dbReference type="GO" id="GO:0019305">
    <property type="term" value="P:dTDP-rhamnose biosynthetic process"/>
    <property type="evidence" value="ECO:0007669"/>
    <property type="project" value="UniProtKB-UniPathway"/>
</dbReference>
<protein>
    <recommendedName>
        <fullName evidence="2">dTDP-4-dehydrorhamnose reductase</fullName>
        <ecNumber evidence="2">1.1.1.133</ecNumber>
    </recommendedName>
</protein>
<dbReference type="CDD" id="cd05254">
    <property type="entry name" value="dTDP_HR_like_SDR_e"/>
    <property type="match status" value="1"/>
</dbReference>
<reference evidence="4" key="1">
    <citation type="submission" date="2012-03" db="EMBL/GenBank/DDBJ databases">
        <title>Functional metagenomics reveals considerable lignocellulase gene clusters in the gut microbiome of a wood-feeding higher termite.</title>
        <authorList>
            <person name="Liu N."/>
        </authorList>
    </citation>
    <scope>NUCLEOTIDE SEQUENCE</scope>
</reference>
<keyword evidence="2" id="KW-0521">NADP</keyword>
<dbReference type="Pfam" id="PF04321">
    <property type="entry name" value="RmlD_sub_bind"/>
    <property type="match status" value="1"/>
</dbReference>
<proteinExistence type="inferred from homology"/>
<dbReference type="Gene3D" id="3.40.50.720">
    <property type="entry name" value="NAD(P)-binding Rossmann-like Domain"/>
    <property type="match status" value="1"/>
</dbReference>
<name>A0A806KP26_9BACT</name>
<dbReference type="Gene3D" id="3.90.25.10">
    <property type="entry name" value="UDP-galactose 4-epimerase, domain 1"/>
    <property type="match status" value="1"/>
</dbReference>
<accession>A0A806KP26</accession>
<comment type="similarity">
    <text evidence="1 2">Belongs to the dTDP-4-dehydrorhamnose reductase family.</text>
</comment>
<dbReference type="InterPro" id="IPR029903">
    <property type="entry name" value="RmlD-like-bd"/>
</dbReference>
<dbReference type="PANTHER" id="PTHR10491:SF4">
    <property type="entry name" value="METHIONINE ADENOSYLTRANSFERASE 2 SUBUNIT BETA"/>
    <property type="match status" value="1"/>
</dbReference>
<dbReference type="InterPro" id="IPR005913">
    <property type="entry name" value="dTDP_dehydrorham_reduct"/>
</dbReference>
<dbReference type="InterPro" id="IPR036291">
    <property type="entry name" value="NAD(P)-bd_dom_sf"/>
</dbReference>
<dbReference type="EMBL" id="JQ844192">
    <property type="protein sequence ID" value="AGS52409.1"/>
    <property type="molecule type" value="Genomic_DNA"/>
</dbReference>
<dbReference type="EC" id="1.1.1.133" evidence="2"/>
<feature type="domain" description="RmlD-like substrate binding" evidence="3">
    <location>
        <begin position="2"/>
        <end position="272"/>
    </location>
</feature>
<comment type="pathway">
    <text evidence="2">Carbohydrate biosynthesis; dTDP-L-rhamnose biosynthesis.</text>
</comment>
<sequence>MLGQDLCALAKEHFKIFESDKEVDITNETAVSEFISANKPDIIINCAAYTAVDDAEKETELNNKLNATGPEILGKCSAQAKIGVIHISTDYVLNGAPPKPLTEDTPINPINAYGRAKATGEENLAKANPNHWIVRTAWLYGINGKNFVKTMLNLMRAKEQISVVSDQLGNPTWTCDLSAALLKIAENPKLPGIYHFTGEGIASWHEFAMEIQEQAINKKLLERKIPILPVSSSEWKSLAKRPLWSALDKTKIKENFNASVPDWRISLSKYMELEK</sequence>
<dbReference type="PANTHER" id="PTHR10491">
    <property type="entry name" value="DTDP-4-DEHYDRORHAMNOSE REDUCTASE"/>
    <property type="match status" value="1"/>
</dbReference>
<organism evidence="4">
    <name type="scientific">uncultured bacterium contig00085</name>
    <dbReference type="NCBI Taxonomy" id="1181558"/>
    <lineage>
        <taxon>Bacteria</taxon>
        <taxon>environmental samples</taxon>
    </lineage>
</organism>
<dbReference type="GO" id="GO:0008831">
    <property type="term" value="F:dTDP-4-dehydrorhamnose reductase activity"/>
    <property type="evidence" value="ECO:0007669"/>
    <property type="project" value="UniProtKB-EC"/>
</dbReference>
<evidence type="ECO:0000313" key="4">
    <source>
        <dbReference type="EMBL" id="AGS52409.1"/>
    </source>
</evidence>
<dbReference type="UniPathway" id="UPA00124"/>
<keyword evidence="2 4" id="KW-0560">Oxidoreductase</keyword>
<comment type="function">
    <text evidence="2">Catalyzes the reduction of dTDP-6-deoxy-L-lyxo-4-hexulose to yield dTDP-L-rhamnose.</text>
</comment>
<dbReference type="NCBIfam" id="TIGR01214">
    <property type="entry name" value="rmlD"/>
    <property type="match status" value="1"/>
</dbReference>